<dbReference type="Pfam" id="PF01261">
    <property type="entry name" value="AP_endonuc_2"/>
    <property type="match status" value="1"/>
</dbReference>
<dbReference type="SUPFAM" id="SSF51658">
    <property type="entry name" value="Xylose isomerase-like"/>
    <property type="match status" value="1"/>
</dbReference>
<keyword evidence="2" id="KW-0413">Isomerase</keyword>
<protein>
    <submittedName>
        <fullName evidence="2">Xylose isomerase-like protein</fullName>
    </submittedName>
</protein>
<accession>A0A2J6RLY9</accession>
<dbReference type="Proteomes" id="UP000235786">
    <property type="component" value="Unassembled WGS sequence"/>
</dbReference>
<dbReference type="OrthoDB" id="5360893at2759"/>
<organism evidence="2 3">
    <name type="scientific">Hyaloscypha variabilis (strain UAMH 11265 / GT02V1 / F)</name>
    <name type="common">Meliniomyces variabilis</name>
    <dbReference type="NCBI Taxonomy" id="1149755"/>
    <lineage>
        <taxon>Eukaryota</taxon>
        <taxon>Fungi</taxon>
        <taxon>Dikarya</taxon>
        <taxon>Ascomycota</taxon>
        <taxon>Pezizomycotina</taxon>
        <taxon>Leotiomycetes</taxon>
        <taxon>Helotiales</taxon>
        <taxon>Hyaloscyphaceae</taxon>
        <taxon>Hyaloscypha</taxon>
        <taxon>Hyaloscypha variabilis</taxon>
    </lineage>
</organism>
<dbReference type="GO" id="GO:0016853">
    <property type="term" value="F:isomerase activity"/>
    <property type="evidence" value="ECO:0007669"/>
    <property type="project" value="UniProtKB-KW"/>
</dbReference>
<dbReference type="AlphaFoldDB" id="A0A2J6RLY9"/>
<evidence type="ECO:0000259" key="1">
    <source>
        <dbReference type="Pfam" id="PF01261"/>
    </source>
</evidence>
<proteinExistence type="predicted"/>
<keyword evidence="3" id="KW-1185">Reference proteome</keyword>
<dbReference type="InterPro" id="IPR036237">
    <property type="entry name" value="Xyl_isomerase-like_sf"/>
</dbReference>
<reference evidence="2 3" key="1">
    <citation type="submission" date="2016-04" db="EMBL/GenBank/DDBJ databases">
        <title>A degradative enzymes factory behind the ericoid mycorrhizal symbiosis.</title>
        <authorList>
            <consortium name="DOE Joint Genome Institute"/>
            <person name="Martino E."/>
            <person name="Morin E."/>
            <person name="Grelet G."/>
            <person name="Kuo A."/>
            <person name="Kohler A."/>
            <person name="Daghino S."/>
            <person name="Barry K."/>
            <person name="Choi C."/>
            <person name="Cichocki N."/>
            <person name="Clum A."/>
            <person name="Copeland A."/>
            <person name="Hainaut M."/>
            <person name="Haridas S."/>
            <person name="Labutti K."/>
            <person name="Lindquist E."/>
            <person name="Lipzen A."/>
            <person name="Khouja H.-R."/>
            <person name="Murat C."/>
            <person name="Ohm R."/>
            <person name="Olson A."/>
            <person name="Spatafora J."/>
            <person name="Veneault-Fourrey C."/>
            <person name="Henrissat B."/>
            <person name="Grigoriev I."/>
            <person name="Martin F."/>
            <person name="Perotto S."/>
        </authorList>
    </citation>
    <scope>NUCLEOTIDE SEQUENCE [LARGE SCALE GENOMIC DNA]</scope>
    <source>
        <strain evidence="2 3">F</strain>
    </source>
</reference>
<dbReference type="InterPro" id="IPR050312">
    <property type="entry name" value="IolE/XylAMocC-like"/>
</dbReference>
<dbReference type="EMBL" id="KZ613946">
    <property type="protein sequence ID" value="PMD39533.1"/>
    <property type="molecule type" value="Genomic_DNA"/>
</dbReference>
<dbReference type="STRING" id="1149755.A0A2J6RLY9"/>
<dbReference type="Gene3D" id="3.20.20.150">
    <property type="entry name" value="Divalent-metal-dependent TIM barrel enzymes"/>
    <property type="match status" value="1"/>
</dbReference>
<evidence type="ECO:0000313" key="2">
    <source>
        <dbReference type="EMBL" id="PMD39533.1"/>
    </source>
</evidence>
<name>A0A2J6RLY9_HYAVF</name>
<dbReference type="InterPro" id="IPR013022">
    <property type="entry name" value="Xyl_isomerase-like_TIM-brl"/>
</dbReference>
<sequence>MALSSSSLSSIPLSFASVSVGTPDTPLESKLRAISSAGFQAIELGFPDLLSFAKTYLKKDMAEDDYASLCTAGKEVKALCKKHNLQIMMLQPFSNFEGWAPGSQEREDAFKRARGWIEIMHAVGTDMLQVGSTDSPNISTSLPTLANDLRELADLLAPHSYRLTYENWCWATLAPTWSKVWEIVQLVNRPNIGLCLDTFQTVGSEYADPTTPSGLISTQSNLQTTFSASLTSLTTSIPPQKIFVLQISDAYQPPSPLSPSTLNGLRPKGRWSHDFRPFVYEGAYSAQCVEFAKAVLGTGSRGWVSVEVFDGGVDGKDVHRERVGVEEFCKRGMESVRRLLEECVVSE</sequence>
<dbReference type="PANTHER" id="PTHR12110:SF56">
    <property type="entry name" value="DEHYDRATASE, PUTATIVE (AFU_ORTHOLOGUE AFUA_6G08740)-RELATED"/>
    <property type="match status" value="1"/>
</dbReference>
<gene>
    <name evidence="2" type="ORF">L207DRAFT_428772</name>
</gene>
<dbReference type="PANTHER" id="PTHR12110">
    <property type="entry name" value="HYDROXYPYRUVATE ISOMERASE"/>
    <property type="match status" value="1"/>
</dbReference>
<evidence type="ECO:0000313" key="3">
    <source>
        <dbReference type="Proteomes" id="UP000235786"/>
    </source>
</evidence>
<feature type="domain" description="Xylose isomerase-like TIM barrel" evidence="1">
    <location>
        <begin position="31"/>
        <end position="320"/>
    </location>
</feature>